<keyword evidence="4" id="KW-1185">Reference proteome</keyword>
<gene>
    <name evidence="3" type="ORF">QCA50_008116</name>
</gene>
<dbReference type="AlphaFoldDB" id="A0AAW0GEQ4"/>
<evidence type="ECO:0000313" key="4">
    <source>
        <dbReference type="Proteomes" id="UP001385951"/>
    </source>
</evidence>
<dbReference type="Proteomes" id="UP001385951">
    <property type="component" value="Unassembled WGS sequence"/>
</dbReference>
<protein>
    <recommendedName>
        <fullName evidence="5">Glycoside hydrolase family 76 protein</fullName>
    </recommendedName>
</protein>
<keyword evidence="2" id="KW-0472">Membrane</keyword>
<dbReference type="GO" id="GO:0005975">
    <property type="term" value="P:carbohydrate metabolic process"/>
    <property type="evidence" value="ECO:0007669"/>
    <property type="project" value="InterPro"/>
</dbReference>
<reference evidence="3 4" key="1">
    <citation type="submission" date="2022-09" db="EMBL/GenBank/DDBJ databases">
        <authorList>
            <person name="Palmer J.M."/>
        </authorList>
    </citation>
    <scope>NUCLEOTIDE SEQUENCE [LARGE SCALE GENOMIC DNA]</scope>
    <source>
        <strain evidence="3 4">DSM 7382</strain>
    </source>
</reference>
<evidence type="ECO:0000256" key="2">
    <source>
        <dbReference type="SAM" id="Phobius"/>
    </source>
</evidence>
<dbReference type="InterPro" id="IPR053169">
    <property type="entry name" value="MUG_Protein"/>
</dbReference>
<feature type="region of interest" description="Disordered" evidence="1">
    <location>
        <begin position="401"/>
        <end position="474"/>
    </location>
</feature>
<proteinExistence type="predicted"/>
<name>A0AAW0GEQ4_9APHY</name>
<dbReference type="InterPro" id="IPR008928">
    <property type="entry name" value="6-hairpin_glycosidase_sf"/>
</dbReference>
<dbReference type="SUPFAM" id="SSF48208">
    <property type="entry name" value="Six-hairpin glycosidases"/>
    <property type="match status" value="1"/>
</dbReference>
<dbReference type="PANTHER" id="PTHR47791:SF3">
    <property type="entry name" value="MEIOTICALLY UP-REGULATED GENE 191 PROTEIN"/>
    <property type="match status" value="1"/>
</dbReference>
<feature type="transmembrane region" description="Helical" evidence="2">
    <location>
        <begin position="319"/>
        <end position="344"/>
    </location>
</feature>
<feature type="compositionally biased region" description="Low complexity" evidence="1">
    <location>
        <begin position="289"/>
        <end position="314"/>
    </location>
</feature>
<keyword evidence="2" id="KW-1133">Transmembrane helix</keyword>
<evidence type="ECO:0000256" key="1">
    <source>
        <dbReference type="SAM" id="MobiDB-lite"/>
    </source>
</evidence>
<dbReference type="Gene3D" id="1.50.10.20">
    <property type="match status" value="1"/>
</dbReference>
<accession>A0AAW0GEQ4</accession>
<comment type="caution">
    <text evidence="3">The sequence shown here is derived from an EMBL/GenBank/DDBJ whole genome shotgun (WGS) entry which is preliminary data.</text>
</comment>
<feature type="compositionally biased region" description="Low complexity" evidence="1">
    <location>
        <begin position="402"/>
        <end position="418"/>
    </location>
</feature>
<sequence>MWGLAEIYSFRAYGDRLFFLDAVNIWEQYTPWMITTQDAATGSHPLRNVTLPSQCNGSSVAGGVFVSHDDGSKASLGVIASTQGSYMALSAYLYEITRNQTYYDSANLSHTFIQSHLYNASRGCIMDNYDIQQCQTGNDWAFTYDTGLYLEGLSVFANTTKDSGLIQLADQIALDSMKKSSLWTNVNGVITESRSNVKNDDVGHSFKGMLIRALHEHWSRSVNGSGISNLTEGFITVQHNAILNSAKYPGSNWYTPTWVGPPVSTMLPWGQLVAMDVLSSAISFAANTTDTDTSTNTNSPNASSSPTSQQSSSSHKTPLGAIIGGAVGGSLLLILVIGIIFMRLRTRRSAALTRVTGYKPELLGETAGRGSSDPLQSIDPFPPPFPVIEHFHVSKLHNEYRQPASSVPQSISQPSSSSGVTHLSTPSRDRPSESSGSRQDSIPELMHRLNRALASLPEGTEGAPVNAPPRYEDV</sequence>
<keyword evidence="2" id="KW-0812">Transmembrane</keyword>
<dbReference type="PANTHER" id="PTHR47791">
    <property type="entry name" value="MEIOTICALLY UP-REGULATED GENE 191 PROTEIN"/>
    <property type="match status" value="1"/>
</dbReference>
<evidence type="ECO:0000313" key="3">
    <source>
        <dbReference type="EMBL" id="KAK7688578.1"/>
    </source>
</evidence>
<dbReference type="EMBL" id="JASBNA010000010">
    <property type="protein sequence ID" value="KAK7688578.1"/>
    <property type="molecule type" value="Genomic_DNA"/>
</dbReference>
<dbReference type="InterPro" id="IPR005198">
    <property type="entry name" value="Glyco_hydro_76"/>
</dbReference>
<feature type="region of interest" description="Disordered" evidence="1">
    <location>
        <begin position="289"/>
        <end position="316"/>
    </location>
</feature>
<organism evidence="3 4">
    <name type="scientific">Cerrena zonata</name>
    <dbReference type="NCBI Taxonomy" id="2478898"/>
    <lineage>
        <taxon>Eukaryota</taxon>
        <taxon>Fungi</taxon>
        <taxon>Dikarya</taxon>
        <taxon>Basidiomycota</taxon>
        <taxon>Agaricomycotina</taxon>
        <taxon>Agaricomycetes</taxon>
        <taxon>Polyporales</taxon>
        <taxon>Cerrenaceae</taxon>
        <taxon>Cerrena</taxon>
    </lineage>
</organism>
<dbReference type="Pfam" id="PF03663">
    <property type="entry name" value="Glyco_hydro_76"/>
    <property type="match status" value="1"/>
</dbReference>
<evidence type="ECO:0008006" key="5">
    <source>
        <dbReference type="Google" id="ProtNLM"/>
    </source>
</evidence>